<dbReference type="Pfam" id="PF05857">
    <property type="entry name" value="TraX"/>
    <property type="match status" value="1"/>
</dbReference>
<feature type="transmembrane region" description="Helical" evidence="1">
    <location>
        <begin position="32"/>
        <end position="49"/>
    </location>
</feature>
<evidence type="ECO:0000256" key="1">
    <source>
        <dbReference type="SAM" id="Phobius"/>
    </source>
</evidence>
<proteinExistence type="predicted"/>
<keyword evidence="1" id="KW-1133">Transmembrane helix</keyword>
<organism evidence="2 3">
    <name type="scientific">Tissierella simiarum</name>
    <dbReference type="NCBI Taxonomy" id="2841534"/>
    <lineage>
        <taxon>Bacteria</taxon>
        <taxon>Bacillati</taxon>
        <taxon>Bacillota</taxon>
        <taxon>Tissierellia</taxon>
        <taxon>Tissierellales</taxon>
        <taxon>Tissierellaceae</taxon>
        <taxon>Tissierella</taxon>
    </lineage>
</organism>
<keyword evidence="1" id="KW-0472">Membrane</keyword>
<keyword evidence="1" id="KW-0812">Transmembrane</keyword>
<comment type="caution">
    <text evidence="2">The sequence shown here is derived from an EMBL/GenBank/DDBJ whole genome shotgun (WGS) entry which is preliminary data.</text>
</comment>
<sequence>MQFFDGFTLKLIMVVLMVFDHVAQFIPNTPYWFHWLGRLVAPIFFYLLVEGYEHTRNRNAYMMRLFKWEE</sequence>
<dbReference type="RefSeq" id="WP_216518523.1">
    <property type="nucleotide sequence ID" value="NZ_JAHLPM010000005.1"/>
</dbReference>
<feature type="transmembrane region" description="Helical" evidence="1">
    <location>
        <begin position="7"/>
        <end position="26"/>
    </location>
</feature>
<keyword evidence="3" id="KW-1185">Reference proteome</keyword>
<evidence type="ECO:0000313" key="2">
    <source>
        <dbReference type="EMBL" id="MBU5437913.1"/>
    </source>
</evidence>
<name>A0ABS6E4R8_9FIRM</name>
<gene>
    <name evidence="2" type="ORF">KQI42_07830</name>
</gene>
<dbReference type="EMBL" id="JAHLPM010000005">
    <property type="protein sequence ID" value="MBU5437913.1"/>
    <property type="molecule type" value="Genomic_DNA"/>
</dbReference>
<dbReference type="InterPro" id="IPR008875">
    <property type="entry name" value="TraX"/>
</dbReference>
<reference evidence="2 3" key="1">
    <citation type="submission" date="2021-06" db="EMBL/GenBank/DDBJ databases">
        <authorList>
            <person name="Sun Q."/>
            <person name="Li D."/>
        </authorList>
    </citation>
    <scope>NUCLEOTIDE SEQUENCE [LARGE SCALE GENOMIC DNA]</scope>
    <source>
        <strain evidence="2 3">MSJ-40</strain>
    </source>
</reference>
<evidence type="ECO:0000313" key="3">
    <source>
        <dbReference type="Proteomes" id="UP000749471"/>
    </source>
</evidence>
<protein>
    <submittedName>
        <fullName evidence="2">Conjugal transfer protein TraX</fullName>
    </submittedName>
</protein>
<accession>A0ABS6E4R8</accession>
<dbReference type="Proteomes" id="UP000749471">
    <property type="component" value="Unassembled WGS sequence"/>
</dbReference>